<feature type="compositionally biased region" description="Acidic residues" evidence="1">
    <location>
        <begin position="155"/>
        <end position="177"/>
    </location>
</feature>
<feature type="region of interest" description="Disordered" evidence="1">
    <location>
        <begin position="151"/>
        <end position="183"/>
    </location>
</feature>
<proteinExistence type="predicted"/>
<accession>A0A9P5P4Y8</accession>
<name>A0A9P5P4Y8_GYMJU</name>
<keyword evidence="4" id="KW-1185">Reference proteome</keyword>
<protein>
    <recommendedName>
        <fullName evidence="2">CCD97-like C-terminal domain-containing protein</fullName>
    </recommendedName>
</protein>
<feature type="region of interest" description="Disordered" evidence="1">
    <location>
        <begin position="205"/>
        <end position="229"/>
    </location>
</feature>
<evidence type="ECO:0000313" key="3">
    <source>
        <dbReference type="EMBL" id="KAF8914184.1"/>
    </source>
</evidence>
<evidence type="ECO:0000313" key="4">
    <source>
        <dbReference type="Proteomes" id="UP000724874"/>
    </source>
</evidence>
<dbReference type="Proteomes" id="UP000724874">
    <property type="component" value="Unassembled WGS sequence"/>
</dbReference>
<comment type="caution">
    <text evidence="3">The sequence shown here is derived from an EMBL/GenBank/DDBJ whole genome shotgun (WGS) entry which is preliminary data.</text>
</comment>
<dbReference type="InterPro" id="IPR040233">
    <property type="entry name" value="CCD97-like_C"/>
</dbReference>
<evidence type="ECO:0000259" key="2">
    <source>
        <dbReference type="Pfam" id="PF09747"/>
    </source>
</evidence>
<dbReference type="AlphaFoldDB" id="A0A9P5P4Y8"/>
<organism evidence="3 4">
    <name type="scientific">Gymnopilus junonius</name>
    <name type="common">Spectacular rustgill mushroom</name>
    <name type="synonym">Gymnopilus spectabilis subsp. junonius</name>
    <dbReference type="NCBI Taxonomy" id="109634"/>
    <lineage>
        <taxon>Eukaryota</taxon>
        <taxon>Fungi</taxon>
        <taxon>Dikarya</taxon>
        <taxon>Basidiomycota</taxon>
        <taxon>Agaricomycotina</taxon>
        <taxon>Agaricomycetes</taxon>
        <taxon>Agaricomycetidae</taxon>
        <taxon>Agaricales</taxon>
        <taxon>Agaricineae</taxon>
        <taxon>Hymenogastraceae</taxon>
        <taxon>Gymnopilus</taxon>
    </lineage>
</organism>
<dbReference type="Pfam" id="PF09747">
    <property type="entry name" value="CCD97-like_C"/>
    <property type="match status" value="1"/>
</dbReference>
<dbReference type="EMBL" id="JADNYJ010000001">
    <property type="protein sequence ID" value="KAF8914184.1"/>
    <property type="molecule type" value="Genomic_DNA"/>
</dbReference>
<feature type="domain" description="CCD97-like C-terminal" evidence="2">
    <location>
        <begin position="130"/>
        <end position="227"/>
    </location>
</feature>
<reference evidence="3" key="1">
    <citation type="submission" date="2020-11" db="EMBL/GenBank/DDBJ databases">
        <authorList>
            <consortium name="DOE Joint Genome Institute"/>
            <person name="Ahrendt S."/>
            <person name="Riley R."/>
            <person name="Andreopoulos W."/>
            <person name="LaButti K."/>
            <person name="Pangilinan J."/>
            <person name="Ruiz-duenas F.J."/>
            <person name="Barrasa J.M."/>
            <person name="Sanchez-Garcia M."/>
            <person name="Camarero S."/>
            <person name="Miyauchi S."/>
            <person name="Serrano A."/>
            <person name="Linde D."/>
            <person name="Babiker R."/>
            <person name="Drula E."/>
            <person name="Ayuso-Fernandez I."/>
            <person name="Pacheco R."/>
            <person name="Padilla G."/>
            <person name="Ferreira P."/>
            <person name="Barriuso J."/>
            <person name="Kellner H."/>
            <person name="Castanera R."/>
            <person name="Alfaro M."/>
            <person name="Ramirez L."/>
            <person name="Pisabarro A.G."/>
            <person name="Kuo A."/>
            <person name="Tritt A."/>
            <person name="Lipzen A."/>
            <person name="He G."/>
            <person name="Yan M."/>
            <person name="Ng V."/>
            <person name="Cullen D."/>
            <person name="Martin F."/>
            <person name="Rosso M.-N."/>
            <person name="Henrissat B."/>
            <person name="Hibbett D."/>
            <person name="Martinez A.T."/>
            <person name="Grigoriev I.V."/>
        </authorList>
    </citation>
    <scope>NUCLEOTIDE SEQUENCE</scope>
    <source>
        <strain evidence="3">AH 44721</strain>
    </source>
</reference>
<gene>
    <name evidence="3" type="ORF">CPB84DRAFT_1840917</name>
</gene>
<dbReference type="OrthoDB" id="3345311at2759"/>
<evidence type="ECO:0000256" key="1">
    <source>
        <dbReference type="SAM" id="MobiDB-lite"/>
    </source>
</evidence>
<sequence>MSAPEFDKRPSLKYLGLPEGYTPAPDTDPISFLTQYIFQLPPHLLSHYSYITTPKQRTVIPTIRNRRLQHANRNPPELAFEAGRKTWPDLWQGRERRGVEEGNEERAWAEQGFLQGNQKHVGKLGKLLAEYEEEREAERVRIIRRERAVVHDDFVPEEDSDSDEDGPPPSEPEPESEEQTRSSFERLLRERFIYGLLENIDYDKVDWDESLGEADDREAEDRWFDEDDD</sequence>
<feature type="compositionally biased region" description="Acidic residues" evidence="1">
    <location>
        <begin position="208"/>
        <end position="229"/>
    </location>
</feature>